<dbReference type="EMBL" id="FOHU01000006">
    <property type="protein sequence ID" value="SET23839.1"/>
    <property type="molecule type" value="Genomic_DNA"/>
</dbReference>
<proteinExistence type="predicted"/>
<dbReference type="OrthoDB" id="9996021at2"/>
<evidence type="ECO:0000313" key="3">
    <source>
        <dbReference type="Proteomes" id="UP000199568"/>
    </source>
</evidence>
<feature type="transmembrane region" description="Helical" evidence="1">
    <location>
        <begin position="6"/>
        <end position="26"/>
    </location>
</feature>
<dbReference type="Proteomes" id="UP000199568">
    <property type="component" value="Unassembled WGS sequence"/>
</dbReference>
<keyword evidence="3" id="KW-1185">Reference proteome</keyword>
<gene>
    <name evidence="2" type="ORF">SAMN05660297_01789</name>
</gene>
<keyword evidence="1" id="KW-0472">Membrane</keyword>
<dbReference type="AlphaFoldDB" id="A0A1I0CW13"/>
<protein>
    <submittedName>
        <fullName evidence="2">Uncharacterized protein</fullName>
    </submittedName>
</protein>
<evidence type="ECO:0000256" key="1">
    <source>
        <dbReference type="SAM" id="Phobius"/>
    </source>
</evidence>
<keyword evidence="1" id="KW-1133">Transmembrane helix</keyword>
<reference evidence="2 3" key="1">
    <citation type="submission" date="2016-10" db="EMBL/GenBank/DDBJ databases">
        <authorList>
            <person name="de Groot N.N."/>
        </authorList>
    </citation>
    <scope>NUCLEOTIDE SEQUENCE [LARGE SCALE GENOMIC DNA]</scope>
    <source>
        <strain evidence="2 3">DSM 18979</strain>
    </source>
</reference>
<sequence length="65" mass="7622">MYNYIISIAFLGITVIPIFILFLTFIKELGEDLRRGTVMVREKGLYENSVEIAGENYHEKIRRVK</sequence>
<dbReference type="RefSeq" id="WP_090442504.1">
    <property type="nucleotide sequence ID" value="NZ_FOHU01000006.1"/>
</dbReference>
<organism evidence="2 3">
    <name type="scientific">Natronincola peptidivorans</name>
    <dbReference type="NCBI Taxonomy" id="426128"/>
    <lineage>
        <taxon>Bacteria</taxon>
        <taxon>Bacillati</taxon>
        <taxon>Bacillota</taxon>
        <taxon>Clostridia</taxon>
        <taxon>Peptostreptococcales</taxon>
        <taxon>Natronincolaceae</taxon>
        <taxon>Natronincola</taxon>
    </lineage>
</organism>
<accession>A0A1I0CW13</accession>
<keyword evidence="1" id="KW-0812">Transmembrane</keyword>
<name>A0A1I0CW13_9FIRM</name>
<evidence type="ECO:0000313" key="2">
    <source>
        <dbReference type="EMBL" id="SET23839.1"/>
    </source>
</evidence>